<gene>
    <name evidence="6" type="ORF">UU32_C0051G0010</name>
</gene>
<dbReference type="GO" id="GO:0005737">
    <property type="term" value="C:cytoplasm"/>
    <property type="evidence" value="ECO:0007669"/>
    <property type="project" value="InterPro"/>
</dbReference>
<dbReference type="SUPFAM" id="SSF47323">
    <property type="entry name" value="Anticodon-binding domain of a subclass of class I aminoacyl-tRNA synthetases"/>
    <property type="match status" value="1"/>
</dbReference>
<accession>A0A0G0U4Q1</accession>
<dbReference type="AlphaFoldDB" id="A0A0G0U4Q1"/>
<protein>
    <recommendedName>
        <fullName evidence="1">Cysteine--tRNA ligase</fullName>
    </recommendedName>
</protein>
<feature type="domain" description="Cysteinyl-tRNA synthetase class Ia DALR" evidence="5">
    <location>
        <begin position="2"/>
        <end position="25"/>
    </location>
</feature>
<sequence>ERFLEAVNNDLNFPQGLAVVWEMVKSNIPDMDKADLLLDWDQILGLSLVSAREDIKVPEEVTRMVNERESLRKSGKFVEADSVRMQIEKSGFIVKDGPAGPMINVKRN</sequence>
<keyword evidence="3" id="KW-0547">Nucleotide-binding</keyword>
<evidence type="ECO:0000256" key="3">
    <source>
        <dbReference type="ARBA" id="ARBA00022741"/>
    </source>
</evidence>
<dbReference type="Gene3D" id="1.20.120.1910">
    <property type="entry name" value="Cysteine-tRNA ligase, C-terminal anti-codon recognition domain"/>
    <property type="match status" value="1"/>
</dbReference>
<reference evidence="6 7" key="1">
    <citation type="journal article" date="2015" name="Nature">
        <title>rRNA introns, odd ribosomes, and small enigmatic genomes across a large radiation of phyla.</title>
        <authorList>
            <person name="Brown C.T."/>
            <person name="Hug L.A."/>
            <person name="Thomas B.C."/>
            <person name="Sharon I."/>
            <person name="Castelle C.J."/>
            <person name="Singh A."/>
            <person name="Wilkins M.J."/>
            <person name="Williams K.H."/>
            <person name="Banfield J.F."/>
        </authorList>
    </citation>
    <scope>NUCLEOTIDE SEQUENCE [LARGE SCALE GENOMIC DNA]</scope>
</reference>
<dbReference type="InterPro" id="IPR009080">
    <property type="entry name" value="tRNAsynth_Ia_anticodon-bd"/>
</dbReference>
<evidence type="ECO:0000256" key="2">
    <source>
        <dbReference type="ARBA" id="ARBA00022598"/>
    </source>
</evidence>
<evidence type="ECO:0000256" key="4">
    <source>
        <dbReference type="ARBA" id="ARBA00022840"/>
    </source>
</evidence>
<dbReference type="Pfam" id="PF09190">
    <property type="entry name" value="DALR_2"/>
    <property type="match status" value="1"/>
</dbReference>
<dbReference type="GO" id="GO:0005524">
    <property type="term" value="F:ATP binding"/>
    <property type="evidence" value="ECO:0007669"/>
    <property type="project" value="UniProtKB-KW"/>
</dbReference>
<evidence type="ECO:0000259" key="5">
    <source>
        <dbReference type="Pfam" id="PF09190"/>
    </source>
</evidence>
<dbReference type="Proteomes" id="UP000033858">
    <property type="component" value="Unassembled WGS sequence"/>
</dbReference>
<evidence type="ECO:0000256" key="1">
    <source>
        <dbReference type="ARBA" id="ARBA00014738"/>
    </source>
</evidence>
<name>A0A0G0U4Q1_9BACT</name>
<dbReference type="EMBL" id="LCAE01000051">
    <property type="protein sequence ID" value="KKR84049.1"/>
    <property type="molecule type" value="Genomic_DNA"/>
</dbReference>
<evidence type="ECO:0000313" key="7">
    <source>
        <dbReference type="Proteomes" id="UP000033858"/>
    </source>
</evidence>
<dbReference type="GO" id="GO:0004817">
    <property type="term" value="F:cysteine-tRNA ligase activity"/>
    <property type="evidence" value="ECO:0007669"/>
    <property type="project" value="InterPro"/>
</dbReference>
<keyword evidence="4" id="KW-0067">ATP-binding</keyword>
<dbReference type="GO" id="GO:0006423">
    <property type="term" value="P:cysteinyl-tRNA aminoacylation"/>
    <property type="evidence" value="ECO:0007669"/>
    <property type="project" value="InterPro"/>
</dbReference>
<evidence type="ECO:0000313" key="6">
    <source>
        <dbReference type="EMBL" id="KKR84049.1"/>
    </source>
</evidence>
<proteinExistence type="predicted"/>
<organism evidence="6 7">
    <name type="scientific">Candidatus Woesebacteria bacterium GW2011_GWB1_41_10</name>
    <dbReference type="NCBI Taxonomy" id="1618577"/>
    <lineage>
        <taxon>Bacteria</taxon>
        <taxon>Candidatus Woeseibacteriota</taxon>
    </lineage>
</organism>
<dbReference type="InterPro" id="IPR015273">
    <property type="entry name" value="Cys-tRNA-synt_Ia_DALR"/>
</dbReference>
<keyword evidence="2 6" id="KW-0436">Ligase</keyword>
<comment type="caution">
    <text evidence="6">The sequence shown here is derived from an EMBL/GenBank/DDBJ whole genome shotgun (WGS) entry which is preliminary data.</text>
</comment>
<feature type="non-terminal residue" evidence="6">
    <location>
        <position position="1"/>
    </location>
</feature>